<dbReference type="EMBL" id="JAENHP010000017">
    <property type="protein sequence ID" value="MBM2621010.1"/>
    <property type="molecule type" value="Genomic_DNA"/>
</dbReference>
<keyword evidence="3" id="KW-1185">Reference proteome</keyword>
<dbReference type="Proteomes" id="UP000632138">
    <property type="component" value="Unassembled WGS sequence"/>
</dbReference>
<gene>
    <name evidence="2" type="ORF">JIG36_36470</name>
</gene>
<dbReference type="InterPro" id="IPR050491">
    <property type="entry name" value="AmpC-like"/>
</dbReference>
<dbReference type="InterPro" id="IPR012338">
    <property type="entry name" value="Beta-lactam/transpept-like"/>
</dbReference>
<reference evidence="2 3" key="1">
    <citation type="submission" date="2021-01" db="EMBL/GenBank/DDBJ databases">
        <title>Actinoplanes sp. nov. LDG1-06 isolated from lichen.</title>
        <authorList>
            <person name="Saeng-In P."/>
            <person name="Phongsopitanun W."/>
            <person name="Kanchanasin P."/>
            <person name="Yuki M."/>
            <person name="Kudo T."/>
            <person name="Ohkuma M."/>
            <person name="Tanasupawat S."/>
        </authorList>
    </citation>
    <scope>NUCLEOTIDE SEQUENCE [LARGE SCALE GENOMIC DNA]</scope>
    <source>
        <strain evidence="2 3">LDG1-06</strain>
    </source>
</reference>
<sequence>MNTVDDLLAQAAARHGVPGAAVAVARGDELVEAATGVVNRETGVAATPGTVFQIGSVTKVWTAALVLQLVEDGLVDLDDPVRRHLPGFALPDPAATDAVTVRHLLLHTGGFFGDLFEDTGRGDDALDRYLDFVAGHAEQFAPPGEIYSYSNAGYSVLGALVARLRGGTWESVLRERLIDPLGARHMAALPEEAVLFRVAAGHLPSGEVARPWAMARSQSPAGASLCAAPRDLVRFGRAFLTGDVLSKETVERMTTPCLTLPGVPKRGHGRRGLGPEVYDWSGTTAFGHNGGTFGQGALWRVVPSHSLVVAISANGGALSPFLDEVLDGVVDLTVPGRPTPPSGPFRPGPAEFAGRYEFPLAAYEVSVAPDGLEITAVPRGVVAEMGEQPSTRRFVALSGTTFVAVEPEEGVHETLTFLEGGRYLYGGRIARRISS</sequence>
<protein>
    <submittedName>
        <fullName evidence="2">Beta-lactamase family protein</fullName>
    </submittedName>
</protein>
<dbReference type="SUPFAM" id="SSF56601">
    <property type="entry name" value="beta-lactamase/transpeptidase-like"/>
    <property type="match status" value="1"/>
</dbReference>
<organism evidence="2 3">
    <name type="scientific">Paractinoplanes ovalisporus</name>
    <dbReference type="NCBI Taxonomy" id="2810368"/>
    <lineage>
        <taxon>Bacteria</taxon>
        <taxon>Bacillati</taxon>
        <taxon>Actinomycetota</taxon>
        <taxon>Actinomycetes</taxon>
        <taxon>Micromonosporales</taxon>
        <taxon>Micromonosporaceae</taxon>
        <taxon>Paractinoplanes</taxon>
    </lineage>
</organism>
<evidence type="ECO:0000313" key="2">
    <source>
        <dbReference type="EMBL" id="MBM2621010.1"/>
    </source>
</evidence>
<dbReference type="PANTHER" id="PTHR46825">
    <property type="entry name" value="D-ALANYL-D-ALANINE-CARBOXYPEPTIDASE/ENDOPEPTIDASE AMPH"/>
    <property type="match status" value="1"/>
</dbReference>
<dbReference type="Gene3D" id="3.40.710.10">
    <property type="entry name" value="DD-peptidase/beta-lactamase superfamily"/>
    <property type="match status" value="1"/>
</dbReference>
<comment type="caution">
    <text evidence="2">The sequence shown here is derived from an EMBL/GenBank/DDBJ whole genome shotgun (WGS) entry which is preliminary data.</text>
</comment>
<name>A0ABS2AMJ5_9ACTN</name>
<dbReference type="Pfam" id="PF00144">
    <property type="entry name" value="Beta-lactamase"/>
    <property type="match status" value="1"/>
</dbReference>
<feature type="domain" description="Beta-lactamase-related" evidence="1">
    <location>
        <begin position="4"/>
        <end position="317"/>
    </location>
</feature>
<dbReference type="InterPro" id="IPR001466">
    <property type="entry name" value="Beta-lactam-related"/>
</dbReference>
<evidence type="ECO:0000313" key="3">
    <source>
        <dbReference type="Proteomes" id="UP000632138"/>
    </source>
</evidence>
<evidence type="ECO:0000259" key="1">
    <source>
        <dbReference type="Pfam" id="PF00144"/>
    </source>
</evidence>
<dbReference type="PANTHER" id="PTHR46825:SF9">
    <property type="entry name" value="BETA-LACTAMASE-RELATED DOMAIN-CONTAINING PROTEIN"/>
    <property type="match status" value="1"/>
</dbReference>
<proteinExistence type="predicted"/>
<accession>A0ABS2AMJ5</accession>
<dbReference type="RefSeq" id="WP_203380994.1">
    <property type="nucleotide sequence ID" value="NZ_JAENHP010000017.1"/>
</dbReference>